<keyword evidence="5" id="KW-0063">Aspartyl esterase</keyword>
<keyword evidence="3" id="KW-0134">Cell wall</keyword>
<dbReference type="HOGENOM" id="CLU_012243_9_0_1"/>
<evidence type="ECO:0000256" key="4">
    <source>
        <dbReference type="ARBA" id="ARBA00022801"/>
    </source>
</evidence>
<gene>
    <name evidence="8" type="ORF">GLYMA_15G150800</name>
</gene>
<evidence type="ECO:0000256" key="3">
    <source>
        <dbReference type="ARBA" id="ARBA00022512"/>
    </source>
</evidence>
<evidence type="ECO:0000256" key="2">
    <source>
        <dbReference type="ARBA" id="ARBA00005184"/>
    </source>
</evidence>
<comment type="pathway">
    <text evidence="2">Glycan metabolism; pectin degradation; 2-dehydro-3-deoxy-D-gluconate from pectin: step 1/5.</text>
</comment>
<dbReference type="InterPro" id="IPR000070">
    <property type="entry name" value="Pectinesterase_cat"/>
</dbReference>
<dbReference type="AlphaFoldDB" id="K7MBF9"/>
<dbReference type="GO" id="GO:0030599">
    <property type="term" value="F:pectinesterase activity"/>
    <property type="evidence" value="ECO:0000318"/>
    <property type="project" value="GO_Central"/>
</dbReference>
<dbReference type="STRING" id="3847.K7MBF9"/>
<dbReference type="Pfam" id="PF01095">
    <property type="entry name" value="Pectinesterase"/>
    <property type="match status" value="1"/>
</dbReference>
<name>K7MBF9_SOYBN</name>
<evidence type="ECO:0000256" key="1">
    <source>
        <dbReference type="ARBA" id="ARBA00004191"/>
    </source>
</evidence>
<dbReference type="InParanoid" id="K7MBF9"/>
<dbReference type="GO" id="GO:0042545">
    <property type="term" value="P:cell wall modification"/>
    <property type="evidence" value="ECO:0007669"/>
    <property type="project" value="InterPro"/>
</dbReference>
<dbReference type="SMR" id="K7MBF9"/>
<dbReference type="GO" id="GO:0046910">
    <property type="term" value="F:pectinesterase inhibitor activity"/>
    <property type="evidence" value="ECO:0000318"/>
    <property type="project" value="GO_Central"/>
</dbReference>
<sequence>MGDYNDGKEQQRRFAVLGISSILLVAMVAAVGVTLNCGDKGEEENDDHHLHNAQRNNEETLVDDYSSWVNEGQRRLLGLGGIKPNAIVTQDATSQFATLSDALKTVPPKNVIVGKDMTHVTVIGDGPMYKDEIHRELKLECKIYNLLCELFVGERLQASASSPSQTSSAPVNAANFMAKDVGFENTAGAEKHQAVALRVTADQAMFYNCQMDVFQDTPYTQSQRQFYHDCTITGTIDFVFKDAFGMFQNCKLIVRKPLPNQQCMVTAGGRSKAESPSALVFQSCHFSGEPQLTQLQPKIACLGRPWKTYGPSADTSLRVKWSGVKTITSAAATNYYPGRFFELINSSTERDAWIVDARVPYSLGSMAA</sequence>
<evidence type="ECO:0000313" key="10">
    <source>
        <dbReference type="Proteomes" id="UP000008827"/>
    </source>
</evidence>
<organism evidence="9">
    <name type="scientific">Glycine max</name>
    <name type="common">Soybean</name>
    <name type="synonym">Glycine hispida</name>
    <dbReference type="NCBI Taxonomy" id="3847"/>
    <lineage>
        <taxon>Eukaryota</taxon>
        <taxon>Viridiplantae</taxon>
        <taxon>Streptophyta</taxon>
        <taxon>Embryophyta</taxon>
        <taxon>Tracheophyta</taxon>
        <taxon>Spermatophyta</taxon>
        <taxon>Magnoliopsida</taxon>
        <taxon>eudicotyledons</taxon>
        <taxon>Gunneridae</taxon>
        <taxon>Pentapetalae</taxon>
        <taxon>rosids</taxon>
        <taxon>fabids</taxon>
        <taxon>Fabales</taxon>
        <taxon>Fabaceae</taxon>
        <taxon>Papilionoideae</taxon>
        <taxon>50 kb inversion clade</taxon>
        <taxon>NPAAA clade</taxon>
        <taxon>indigoferoid/millettioid clade</taxon>
        <taxon>Phaseoleae</taxon>
        <taxon>Glycine</taxon>
        <taxon>Glycine subgen. Soja</taxon>
    </lineage>
</organism>
<dbReference type="Proteomes" id="UP000008827">
    <property type="component" value="Chromosome 15"/>
</dbReference>
<dbReference type="PANTHER" id="PTHR31707">
    <property type="entry name" value="PECTINESTERASE"/>
    <property type="match status" value="1"/>
</dbReference>
<dbReference type="PaxDb" id="3847-GLYMA15G16141.1"/>
<dbReference type="GO" id="GO:0045490">
    <property type="term" value="P:pectin catabolic process"/>
    <property type="evidence" value="ECO:0007669"/>
    <property type="project" value="UniProtKB-UniPathway"/>
</dbReference>
<evidence type="ECO:0000313" key="8">
    <source>
        <dbReference type="EMBL" id="KRH12084.1"/>
    </source>
</evidence>
<keyword evidence="3" id="KW-0964">Secreted</keyword>
<dbReference type="eggNOG" id="ENOG502QPZF">
    <property type="taxonomic scope" value="Eukaryota"/>
</dbReference>
<dbReference type="InterPro" id="IPR012334">
    <property type="entry name" value="Pectin_lyas_fold"/>
</dbReference>
<evidence type="ECO:0000256" key="5">
    <source>
        <dbReference type="ARBA" id="ARBA00023085"/>
    </source>
</evidence>
<dbReference type="EMBL" id="CM000848">
    <property type="protein sequence ID" value="KRH12084.1"/>
    <property type="molecule type" value="Genomic_DNA"/>
</dbReference>
<evidence type="ECO:0000313" key="9">
    <source>
        <dbReference type="EnsemblPlants" id="KRH12084"/>
    </source>
</evidence>
<keyword evidence="4" id="KW-0378">Hydrolase</keyword>
<feature type="domain" description="Pectinesterase catalytic" evidence="7">
    <location>
        <begin position="85"/>
        <end position="309"/>
    </location>
</feature>
<dbReference type="EnsemblPlants" id="KRH12084">
    <property type="protein sequence ID" value="KRH12084"/>
    <property type="gene ID" value="GLYMA_15G150800"/>
</dbReference>
<keyword evidence="10" id="KW-1185">Reference proteome</keyword>
<keyword evidence="6" id="KW-1133">Transmembrane helix</keyword>
<keyword evidence="6" id="KW-0812">Transmembrane</keyword>
<reference evidence="8 9" key="1">
    <citation type="journal article" date="2010" name="Nature">
        <title>Genome sequence of the palaeopolyploid soybean.</title>
        <authorList>
            <person name="Schmutz J."/>
            <person name="Cannon S.B."/>
            <person name="Schlueter J."/>
            <person name="Ma J."/>
            <person name="Mitros T."/>
            <person name="Nelson W."/>
            <person name="Hyten D.L."/>
            <person name="Song Q."/>
            <person name="Thelen J.J."/>
            <person name="Cheng J."/>
            <person name="Xu D."/>
            <person name="Hellsten U."/>
            <person name="May G.D."/>
            <person name="Yu Y."/>
            <person name="Sakurai T."/>
            <person name="Umezawa T."/>
            <person name="Bhattacharyya M.K."/>
            <person name="Sandhu D."/>
            <person name="Valliyodan B."/>
            <person name="Lindquist E."/>
            <person name="Peto M."/>
            <person name="Grant D."/>
            <person name="Shu S."/>
            <person name="Goodstein D."/>
            <person name="Barry K."/>
            <person name="Futrell-Griggs M."/>
            <person name="Abernathy B."/>
            <person name="Du J."/>
            <person name="Tian Z."/>
            <person name="Zhu L."/>
            <person name="Gill N."/>
            <person name="Joshi T."/>
            <person name="Libault M."/>
            <person name="Sethuraman A."/>
            <person name="Zhang X.-C."/>
            <person name="Shinozaki K."/>
            <person name="Nguyen H.T."/>
            <person name="Wing R.A."/>
            <person name="Cregan P."/>
            <person name="Specht J."/>
            <person name="Grimwood J."/>
            <person name="Rokhsar D."/>
            <person name="Stacey G."/>
            <person name="Shoemaker R.C."/>
            <person name="Jackson S.A."/>
        </authorList>
    </citation>
    <scope>NUCLEOTIDE SEQUENCE [LARGE SCALE GENOMIC DNA]</scope>
    <source>
        <strain evidence="9">cv. Williams 82</strain>
        <tissue evidence="8">Callus</tissue>
    </source>
</reference>
<evidence type="ECO:0000259" key="7">
    <source>
        <dbReference type="Pfam" id="PF01095"/>
    </source>
</evidence>
<accession>K7MBF9</accession>
<keyword evidence="6" id="KW-0472">Membrane</keyword>
<reference evidence="8" key="3">
    <citation type="submission" date="2018-07" db="EMBL/GenBank/DDBJ databases">
        <title>WGS assembly of Glycine max.</title>
        <authorList>
            <person name="Schmutz J."/>
            <person name="Cannon S."/>
            <person name="Schlueter J."/>
            <person name="Ma J."/>
            <person name="Mitros T."/>
            <person name="Nelson W."/>
            <person name="Hyten D."/>
            <person name="Song Q."/>
            <person name="Thelen J."/>
            <person name="Cheng J."/>
            <person name="Xu D."/>
            <person name="Hellsten U."/>
            <person name="May G."/>
            <person name="Yu Y."/>
            <person name="Sakurai T."/>
            <person name="Umezawa T."/>
            <person name="Bhattacharyya M."/>
            <person name="Sandhu D."/>
            <person name="Valliyodan B."/>
            <person name="Lindquist E."/>
            <person name="Peto M."/>
            <person name="Grant D."/>
            <person name="Shu S."/>
            <person name="Goodstein D."/>
            <person name="Barry K."/>
            <person name="Futrell-Griggs M."/>
            <person name="Abernathy B."/>
            <person name="Du J."/>
            <person name="Tian Z."/>
            <person name="Zhu L."/>
            <person name="Gill N."/>
            <person name="Joshi T."/>
            <person name="Libault M."/>
            <person name="Sethuraman A."/>
            <person name="Zhang X."/>
            <person name="Shinozaki K."/>
            <person name="Nguyen H."/>
            <person name="Wing R."/>
            <person name="Cregan P."/>
            <person name="Specht J."/>
            <person name="Grimwood J."/>
            <person name="Rokhsar D."/>
            <person name="Stacey G."/>
            <person name="Shoemaker R."/>
            <person name="Jackson S."/>
        </authorList>
    </citation>
    <scope>NUCLEOTIDE SEQUENCE</scope>
    <source>
        <tissue evidence="8">Callus</tissue>
    </source>
</reference>
<comment type="subcellular location">
    <subcellularLocation>
        <location evidence="1">Secreted</location>
        <location evidence="1">Cell wall</location>
    </subcellularLocation>
</comment>
<feature type="transmembrane region" description="Helical" evidence="6">
    <location>
        <begin position="14"/>
        <end position="35"/>
    </location>
</feature>
<dbReference type="Gramene" id="KRH12084">
    <property type="protein sequence ID" value="KRH12084"/>
    <property type="gene ID" value="GLYMA_15G150800"/>
</dbReference>
<dbReference type="Gene3D" id="2.160.20.10">
    <property type="entry name" value="Single-stranded right-handed beta-helix, Pectin lyase-like"/>
    <property type="match status" value="1"/>
</dbReference>
<dbReference type="UniPathway" id="UPA00545">
    <property type="reaction ID" value="UER00823"/>
</dbReference>
<reference evidence="9" key="2">
    <citation type="submission" date="2018-02" db="UniProtKB">
        <authorList>
            <consortium name="EnsemblPlants"/>
        </authorList>
    </citation>
    <scope>IDENTIFICATION</scope>
    <source>
        <strain evidence="9">Williams 82</strain>
    </source>
</reference>
<dbReference type="InterPro" id="IPR011050">
    <property type="entry name" value="Pectin_lyase_fold/virulence"/>
</dbReference>
<protein>
    <recommendedName>
        <fullName evidence="7">Pectinesterase catalytic domain-containing protein</fullName>
    </recommendedName>
</protein>
<dbReference type="SUPFAM" id="SSF51126">
    <property type="entry name" value="Pectin lyase-like"/>
    <property type="match status" value="1"/>
</dbReference>
<proteinExistence type="predicted"/>
<evidence type="ECO:0000256" key="6">
    <source>
        <dbReference type="SAM" id="Phobius"/>
    </source>
</evidence>